<reference evidence="2" key="1">
    <citation type="submission" date="2022-11" db="UniProtKB">
        <authorList>
            <consortium name="WormBaseParasite"/>
        </authorList>
    </citation>
    <scope>IDENTIFICATION</scope>
</reference>
<name>A0AC35G710_9BILA</name>
<dbReference type="WBParaSite" id="PS1159_v2.g2419.t1">
    <property type="protein sequence ID" value="PS1159_v2.g2419.t1"/>
    <property type="gene ID" value="PS1159_v2.g2419"/>
</dbReference>
<dbReference type="Proteomes" id="UP000887580">
    <property type="component" value="Unplaced"/>
</dbReference>
<protein>
    <submittedName>
        <fullName evidence="2">Uncharacterized protein</fullName>
    </submittedName>
</protein>
<accession>A0AC35G710</accession>
<proteinExistence type="predicted"/>
<sequence>MSKNIEENVSEVSAASETGFSATKMAGIVKTLMFVQNWLTGKADIDNNRERLENDFLMLGFFNSMHTANDTLLEGFKLRNERNRESLSKKFK</sequence>
<evidence type="ECO:0000313" key="2">
    <source>
        <dbReference type="WBParaSite" id="PS1159_v2.g2419.t1"/>
    </source>
</evidence>
<evidence type="ECO:0000313" key="1">
    <source>
        <dbReference type="Proteomes" id="UP000887580"/>
    </source>
</evidence>
<organism evidence="1 2">
    <name type="scientific">Panagrolaimus sp. PS1159</name>
    <dbReference type="NCBI Taxonomy" id="55785"/>
    <lineage>
        <taxon>Eukaryota</taxon>
        <taxon>Metazoa</taxon>
        <taxon>Ecdysozoa</taxon>
        <taxon>Nematoda</taxon>
        <taxon>Chromadorea</taxon>
        <taxon>Rhabditida</taxon>
        <taxon>Tylenchina</taxon>
        <taxon>Panagrolaimomorpha</taxon>
        <taxon>Panagrolaimoidea</taxon>
        <taxon>Panagrolaimidae</taxon>
        <taxon>Panagrolaimus</taxon>
    </lineage>
</organism>